<evidence type="ECO:0000256" key="1">
    <source>
        <dbReference type="ARBA" id="ARBA00001917"/>
    </source>
</evidence>
<evidence type="ECO:0000256" key="2">
    <source>
        <dbReference type="ARBA" id="ARBA00022630"/>
    </source>
</evidence>
<comment type="cofactor">
    <cofactor evidence="1">
        <name>FMN</name>
        <dbReference type="ChEBI" id="CHEBI:58210"/>
    </cofactor>
</comment>
<dbReference type="SUPFAM" id="SSF50475">
    <property type="entry name" value="FMN-binding split barrel"/>
    <property type="match status" value="1"/>
</dbReference>
<dbReference type="RefSeq" id="WP_141915046.1">
    <property type="nucleotide sequence ID" value="NZ_BAAAYS010000013.1"/>
</dbReference>
<dbReference type="InterPro" id="IPR052174">
    <property type="entry name" value="Flavoredoxin"/>
</dbReference>
<comment type="similarity">
    <text evidence="3">Belongs to the flavoredoxin family.</text>
</comment>
<dbReference type="Proteomes" id="UP000318331">
    <property type="component" value="Unassembled WGS sequence"/>
</dbReference>
<dbReference type="EMBL" id="VFPN01000001">
    <property type="protein sequence ID" value="TQM65341.1"/>
    <property type="molecule type" value="Genomic_DNA"/>
</dbReference>
<feature type="domain" description="Flavin reductase like" evidence="4">
    <location>
        <begin position="12"/>
        <end position="185"/>
    </location>
</feature>
<keyword evidence="2" id="KW-0285">Flavoprotein</keyword>
<evidence type="ECO:0000256" key="3">
    <source>
        <dbReference type="ARBA" id="ARBA00038054"/>
    </source>
</evidence>
<gene>
    <name evidence="5" type="ORF">FB466_0138</name>
</gene>
<proteinExistence type="inferred from homology"/>
<dbReference type="GO" id="GO:0016646">
    <property type="term" value="F:oxidoreductase activity, acting on the CH-NH group of donors, NAD or NADP as acceptor"/>
    <property type="evidence" value="ECO:0007669"/>
    <property type="project" value="UniProtKB-ARBA"/>
</dbReference>
<dbReference type="GO" id="GO:0010181">
    <property type="term" value="F:FMN binding"/>
    <property type="evidence" value="ECO:0007669"/>
    <property type="project" value="InterPro"/>
</dbReference>
<dbReference type="OrthoDB" id="9794638at2"/>
<evidence type="ECO:0000313" key="5">
    <source>
        <dbReference type="EMBL" id="TQM65341.1"/>
    </source>
</evidence>
<evidence type="ECO:0000259" key="4">
    <source>
        <dbReference type="SMART" id="SM00903"/>
    </source>
</evidence>
<reference evidence="5 6" key="1">
    <citation type="submission" date="2019-06" db="EMBL/GenBank/DDBJ databases">
        <title>Sequencing the genomes of 1000 actinobacteria strains.</title>
        <authorList>
            <person name="Klenk H.-P."/>
        </authorList>
    </citation>
    <scope>NUCLEOTIDE SEQUENCE [LARGE SCALE GENOMIC DNA]</scope>
    <source>
        <strain evidence="5 6">DSM 18031</strain>
    </source>
</reference>
<comment type="caution">
    <text evidence="5">The sequence shown here is derived from an EMBL/GenBank/DDBJ whole genome shotgun (WGS) entry which is preliminary data.</text>
</comment>
<dbReference type="PANTHER" id="PTHR43567">
    <property type="entry name" value="FLAVOREDOXIN-RELATED-RELATED"/>
    <property type="match status" value="1"/>
</dbReference>
<sequence>MPESHIEIDPAILYFGTPVVLLSTVDAEGRPNLAPMSSVFWLGQTAVLGMCLRSQPSSNLAAAGEIVINLPSVEQVSAVDRLALTTGRNPVPTAKEQVGYIYSSDKFAHADLTAVPSRTVAPPRIAECPVSLEGRLVATHPLIANDPSETGKASVFEISVTRVHVHPAVQDEAFPNRIDPDRWRPLIMSFQKFFGLTTQIRPSRLSKIDEEWYR</sequence>
<accession>A0A543I474</accession>
<evidence type="ECO:0000313" key="6">
    <source>
        <dbReference type="Proteomes" id="UP000318331"/>
    </source>
</evidence>
<dbReference type="AlphaFoldDB" id="A0A543I474"/>
<dbReference type="InterPro" id="IPR012349">
    <property type="entry name" value="Split_barrel_FMN-bd"/>
</dbReference>
<dbReference type="PANTHER" id="PTHR43567:SF1">
    <property type="entry name" value="FLAVOREDOXIN"/>
    <property type="match status" value="1"/>
</dbReference>
<protein>
    <submittedName>
        <fullName evidence="5">Flavin reductase (DIM6/NTAB) family NADH-FMN oxidoreductase RutF</fullName>
    </submittedName>
</protein>
<organism evidence="5 6">
    <name type="scientific">Klugiella xanthotipulae</name>
    <dbReference type="NCBI Taxonomy" id="244735"/>
    <lineage>
        <taxon>Bacteria</taxon>
        <taxon>Bacillati</taxon>
        <taxon>Actinomycetota</taxon>
        <taxon>Actinomycetes</taxon>
        <taxon>Micrococcales</taxon>
        <taxon>Microbacteriaceae</taxon>
        <taxon>Klugiella</taxon>
    </lineage>
</organism>
<name>A0A543I474_9MICO</name>
<keyword evidence="6" id="KW-1185">Reference proteome</keyword>
<dbReference type="InterPro" id="IPR002563">
    <property type="entry name" value="Flavin_Rdtase-like_dom"/>
</dbReference>
<dbReference type="Gene3D" id="2.30.110.10">
    <property type="entry name" value="Electron Transport, Fmn-binding Protein, Chain A"/>
    <property type="match status" value="1"/>
</dbReference>
<dbReference type="Pfam" id="PF01613">
    <property type="entry name" value="Flavin_Reduct"/>
    <property type="match status" value="1"/>
</dbReference>
<dbReference type="SMART" id="SM00903">
    <property type="entry name" value="Flavin_Reduct"/>
    <property type="match status" value="1"/>
</dbReference>